<evidence type="ECO:0000256" key="1">
    <source>
        <dbReference type="SAM" id="MobiDB-lite"/>
    </source>
</evidence>
<dbReference type="PANTHER" id="PTHR21255">
    <property type="entry name" value="T-COMPLEX-ASSOCIATED-TESTIS-EXPRESSED 1/ DYNEIN LIGHT CHAIN"/>
    <property type="match status" value="1"/>
</dbReference>
<gene>
    <name evidence="2" type="primary">TCTEX1D2</name>
    <name evidence="2" type="ORF">EC957_005734</name>
</gene>
<keyword evidence="3" id="KW-1185">Reference proteome</keyword>
<comment type="caution">
    <text evidence="2">The sequence shown here is derived from an EMBL/GenBank/DDBJ whole genome shotgun (WGS) entry which is preliminary data.</text>
</comment>
<organism evidence="2 3">
    <name type="scientific">Mortierella hygrophila</name>
    <dbReference type="NCBI Taxonomy" id="979708"/>
    <lineage>
        <taxon>Eukaryota</taxon>
        <taxon>Fungi</taxon>
        <taxon>Fungi incertae sedis</taxon>
        <taxon>Mucoromycota</taxon>
        <taxon>Mortierellomycotina</taxon>
        <taxon>Mortierellomycetes</taxon>
        <taxon>Mortierellales</taxon>
        <taxon>Mortierellaceae</taxon>
        <taxon>Mortierella</taxon>
    </lineage>
</organism>
<dbReference type="EMBL" id="JAAAXW010000260">
    <property type="protein sequence ID" value="KAF9539186.1"/>
    <property type="molecule type" value="Genomic_DNA"/>
</dbReference>
<proteinExistence type="predicted"/>
<dbReference type="GO" id="GO:0007018">
    <property type="term" value="P:microtubule-based movement"/>
    <property type="evidence" value="ECO:0007669"/>
    <property type="project" value="TreeGrafter"/>
</dbReference>
<name>A0A9P6EZ08_9FUNG</name>
<sequence>MERGHSIGSTASSSDDSTSLDRGSVASGVPSSFAPAHHQHQPSNDSNSSPSTPGGGTIGRNSISSDRDSHRDSISLRPTFMQKFRPAVATKFMQQILQTHLQHKVYNADEAQRMSKLIAEEVKAKLIELDLGRYKYVVNVVLGENLGEGARMDARCYWDQESDGSAQAFFTNDTLWCAAVAFAVFYY</sequence>
<dbReference type="InterPro" id="IPR038586">
    <property type="entry name" value="Tctex-1-like_sf"/>
</dbReference>
<dbReference type="CDD" id="cd21459">
    <property type="entry name" value="DLC-like_TCTEX1D2"/>
    <property type="match status" value="1"/>
</dbReference>
<feature type="region of interest" description="Disordered" evidence="1">
    <location>
        <begin position="1"/>
        <end position="76"/>
    </location>
</feature>
<evidence type="ECO:0000313" key="2">
    <source>
        <dbReference type="EMBL" id="KAF9539186.1"/>
    </source>
</evidence>
<evidence type="ECO:0000313" key="3">
    <source>
        <dbReference type="Proteomes" id="UP000723463"/>
    </source>
</evidence>
<accession>A0A9P6EZ08</accession>
<dbReference type="GO" id="GO:0005737">
    <property type="term" value="C:cytoplasm"/>
    <property type="evidence" value="ECO:0007669"/>
    <property type="project" value="TreeGrafter"/>
</dbReference>
<dbReference type="GO" id="GO:0005868">
    <property type="term" value="C:cytoplasmic dynein complex"/>
    <property type="evidence" value="ECO:0007669"/>
    <property type="project" value="TreeGrafter"/>
</dbReference>
<dbReference type="PANTHER" id="PTHR21255:SF7">
    <property type="entry name" value="DYNEIN LIGHT CHAIN TCTEX-TYPE PROTEIN 2B"/>
    <property type="match status" value="1"/>
</dbReference>
<dbReference type="Gene3D" id="3.30.1140.40">
    <property type="entry name" value="Tctex-1"/>
    <property type="match status" value="1"/>
</dbReference>
<dbReference type="InterPro" id="IPR005334">
    <property type="entry name" value="Tctex-1-like"/>
</dbReference>
<feature type="compositionally biased region" description="Basic and acidic residues" evidence="1">
    <location>
        <begin position="65"/>
        <end position="74"/>
    </location>
</feature>
<reference evidence="2" key="1">
    <citation type="journal article" date="2020" name="Fungal Divers.">
        <title>Resolving the Mortierellaceae phylogeny through synthesis of multi-gene phylogenetics and phylogenomics.</title>
        <authorList>
            <person name="Vandepol N."/>
            <person name="Liber J."/>
            <person name="Desiro A."/>
            <person name="Na H."/>
            <person name="Kennedy M."/>
            <person name="Barry K."/>
            <person name="Grigoriev I.V."/>
            <person name="Miller A.N."/>
            <person name="O'Donnell K."/>
            <person name="Stajich J.E."/>
            <person name="Bonito G."/>
        </authorList>
    </citation>
    <scope>NUCLEOTIDE SEQUENCE</scope>
    <source>
        <strain evidence="2">NRRL 2591</strain>
    </source>
</reference>
<feature type="compositionally biased region" description="Low complexity" evidence="1">
    <location>
        <begin position="42"/>
        <end position="52"/>
    </location>
</feature>
<dbReference type="GO" id="GO:0045505">
    <property type="term" value="F:dynein intermediate chain binding"/>
    <property type="evidence" value="ECO:0007669"/>
    <property type="project" value="TreeGrafter"/>
</dbReference>
<protein>
    <submittedName>
        <fullName evidence="2">Tctex1 domain-containing protein 2</fullName>
    </submittedName>
</protein>
<feature type="compositionally biased region" description="Low complexity" evidence="1">
    <location>
        <begin position="1"/>
        <end position="24"/>
    </location>
</feature>
<dbReference type="AlphaFoldDB" id="A0A9P6EZ08"/>
<dbReference type="Pfam" id="PF03645">
    <property type="entry name" value="Tctex-1"/>
    <property type="match status" value="1"/>
</dbReference>
<dbReference type="Proteomes" id="UP000723463">
    <property type="component" value="Unassembled WGS sequence"/>
</dbReference>